<dbReference type="RefSeq" id="WP_236985754.1">
    <property type="nucleotide sequence ID" value="NZ_AP023086.1"/>
</dbReference>
<evidence type="ECO:0000256" key="1">
    <source>
        <dbReference type="SAM" id="Phobius"/>
    </source>
</evidence>
<dbReference type="KEGG" id="marq:MARGE09_P0450"/>
<keyword evidence="3" id="KW-1185">Reference proteome</keyword>
<sequence length="105" mass="11974">MTLEQMILIVLVGFGVWIFWRQLAIRELALRHANAACSKADVQLLDQSIGLSKLRLSKLTGGGLGLLREYRFEFTSTGEQRYVGRIFMVGQTLQRVEMDAFREPI</sequence>
<evidence type="ECO:0000313" key="3">
    <source>
        <dbReference type="Proteomes" id="UP001320119"/>
    </source>
</evidence>
<dbReference type="EMBL" id="AP023086">
    <property type="protein sequence ID" value="BCD96251.1"/>
    <property type="molecule type" value="Genomic_DNA"/>
</dbReference>
<accession>A0AAN1WER7</accession>
<dbReference type="AlphaFoldDB" id="A0AAN1WER7"/>
<keyword evidence="1" id="KW-0812">Transmembrane</keyword>
<evidence type="ECO:0008006" key="4">
    <source>
        <dbReference type="Google" id="ProtNLM"/>
    </source>
</evidence>
<feature type="transmembrane region" description="Helical" evidence="1">
    <location>
        <begin position="6"/>
        <end position="24"/>
    </location>
</feature>
<reference evidence="2 3" key="1">
    <citation type="journal article" date="2022" name="IScience">
        <title>An ultrasensitive nanofiber-based assay for enzymatic hydrolysis and deep-sea microbial degradation of cellulose.</title>
        <authorList>
            <person name="Tsudome M."/>
            <person name="Tachioka M."/>
            <person name="Miyazaki M."/>
            <person name="Uchimura K."/>
            <person name="Tsuda M."/>
            <person name="Takaki Y."/>
            <person name="Deguchi S."/>
        </authorList>
    </citation>
    <scope>NUCLEOTIDE SEQUENCE [LARGE SCALE GENOMIC DNA]</scope>
    <source>
        <strain evidence="2 3">GE09</strain>
    </source>
</reference>
<keyword evidence="1" id="KW-1133">Transmembrane helix</keyword>
<name>A0AAN1WER7_9GAMM</name>
<dbReference type="Pfam" id="PF11743">
    <property type="entry name" value="DUF3301"/>
    <property type="match status" value="1"/>
</dbReference>
<evidence type="ECO:0000313" key="2">
    <source>
        <dbReference type="EMBL" id="BCD96251.1"/>
    </source>
</evidence>
<keyword evidence="1" id="KW-0472">Membrane</keyword>
<gene>
    <name evidence="2" type="ORF">MARGE09_P0450</name>
</gene>
<protein>
    <recommendedName>
        <fullName evidence="4">DUF3301 domain-containing protein</fullName>
    </recommendedName>
</protein>
<proteinExistence type="predicted"/>
<dbReference type="InterPro" id="IPR021732">
    <property type="entry name" value="DUF3301"/>
</dbReference>
<dbReference type="Proteomes" id="UP001320119">
    <property type="component" value="Chromosome"/>
</dbReference>
<organism evidence="2 3">
    <name type="scientific">Marinagarivorans cellulosilyticus</name>
    <dbReference type="NCBI Taxonomy" id="2721545"/>
    <lineage>
        <taxon>Bacteria</taxon>
        <taxon>Pseudomonadati</taxon>
        <taxon>Pseudomonadota</taxon>
        <taxon>Gammaproteobacteria</taxon>
        <taxon>Cellvibrionales</taxon>
        <taxon>Cellvibrionaceae</taxon>
        <taxon>Marinagarivorans</taxon>
    </lineage>
</organism>